<dbReference type="SMART" id="SM01274">
    <property type="entry name" value="malic"/>
    <property type="match status" value="1"/>
</dbReference>
<accession>A0A3A4P612</accession>
<name>A0A3A4P612_ABYX5</name>
<comment type="caution">
    <text evidence="10">The sequence shown here is derived from an EMBL/GenBank/DDBJ whole genome shotgun (WGS) entry which is preliminary data.</text>
</comment>
<evidence type="ECO:0000256" key="1">
    <source>
        <dbReference type="ARBA" id="ARBA00001936"/>
    </source>
</evidence>
<evidence type="ECO:0000256" key="3">
    <source>
        <dbReference type="ARBA" id="ARBA00022723"/>
    </source>
</evidence>
<comment type="pathway">
    <text evidence="5">Amino-acid biosynthesis.</text>
</comment>
<evidence type="ECO:0000256" key="2">
    <source>
        <dbReference type="ARBA" id="ARBA00008785"/>
    </source>
</evidence>
<dbReference type="Gene3D" id="3.40.50.720">
    <property type="entry name" value="NAD(P)-binding Rossmann-like Domain"/>
    <property type="match status" value="1"/>
</dbReference>
<dbReference type="PANTHER" id="PTHR43237">
    <property type="entry name" value="NADP-DEPENDENT MALIC ENZYME"/>
    <property type="match status" value="1"/>
</dbReference>
<comment type="cofactor">
    <cofactor evidence="8">
        <name>Mg(2+)</name>
        <dbReference type="ChEBI" id="CHEBI:18420"/>
    </cofactor>
    <cofactor evidence="8">
        <name>Mn(2+)</name>
        <dbReference type="ChEBI" id="CHEBI:29035"/>
    </cofactor>
    <text evidence="8">Divalent metal cations. Prefers magnesium or manganese.</text>
</comment>
<dbReference type="FunFam" id="3.40.50.720:FF:000095">
    <property type="entry name" value="NADP-dependent malic enzyme"/>
    <property type="match status" value="1"/>
</dbReference>
<dbReference type="InterPro" id="IPR037062">
    <property type="entry name" value="Malic_N_dom_sf"/>
</dbReference>
<dbReference type="CDD" id="cd05311">
    <property type="entry name" value="NAD_bind_2_malic_enz"/>
    <property type="match status" value="1"/>
</dbReference>
<reference evidence="10 11" key="1">
    <citation type="journal article" date="2017" name="ISME J.">
        <title>Energy and carbon metabolisms in a deep terrestrial subsurface fluid microbial community.</title>
        <authorList>
            <person name="Momper L."/>
            <person name="Jungbluth S.P."/>
            <person name="Lee M.D."/>
            <person name="Amend J.P."/>
        </authorList>
    </citation>
    <scope>NUCLEOTIDE SEQUENCE [LARGE SCALE GENOMIC DNA]</scope>
    <source>
        <strain evidence="10">SURF_5</strain>
    </source>
</reference>
<evidence type="ECO:0000256" key="6">
    <source>
        <dbReference type="PIRSR" id="PIRSR000106-1"/>
    </source>
</evidence>
<evidence type="ECO:0000256" key="8">
    <source>
        <dbReference type="PIRSR" id="PIRSR000106-3"/>
    </source>
</evidence>
<dbReference type="SUPFAM" id="SSF55021">
    <property type="entry name" value="ACT-like"/>
    <property type="match status" value="1"/>
</dbReference>
<dbReference type="Pfam" id="PF03949">
    <property type="entry name" value="Malic_M"/>
    <property type="match status" value="1"/>
</dbReference>
<evidence type="ECO:0000256" key="5">
    <source>
        <dbReference type="ARBA" id="ARBA00029440"/>
    </source>
</evidence>
<dbReference type="SUPFAM" id="SSF53223">
    <property type="entry name" value="Aminoacid dehydrogenase-like, N-terminal domain"/>
    <property type="match status" value="1"/>
</dbReference>
<evidence type="ECO:0000313" key="11">
    <source>
        <dbReference type="Proteomes" id="UP000265882"/>
    </source>
</evidence>
<comment type="cofactor">
    <cofactor evidence="1">
        <name>Mn(2+)</name>
        <dbReference type="ChEBI" id="CHEBI:29035"/>
    </cofactor>
</comment>
<dbReference type="GO" id="GO:0046872">
    <property type="term" value="F:metal ion binding"/>
    <property type="evidence" value="ECO:0007669"/>
    <property type="project" value="UniProtKB-KW"/>
</dbReference>
<evidence type="ECO:0000256" key="7">
    <source>
        <dbReference type="PIRSR" id="PIRSR000106-2"/>
    </source>
</evidence>
<feature type="binding site" evidence="7">
    <location>
        <position position="364"/>
    </location>
    <ligand>
        <name>(S)-malate</name>
        <dbReference type="ChEBI" id="CHEBI:15589"/>
    </ligand>
</feature>
<dbReference type="GO" id="GO:0004470">
    <property type="term" value="F:malic enzyme activity"/>
    <property type="evidence" value="ECO:0007669"/>
    <property type="project" value="InterPro"/>
</dbReference>
<feature type="binding site" evidence="8">
    <location>
        <position position="212"/>
    </location>
    <ligand>
        <name>a divalent metal cation</name>
        <dbReference type="ChEBI" id="CHEBI:60240"/>
    </ligand>
</feature>
<proteinExistence type="inferred from homology"/>
<dbReference type="InterPro" id="IPR045865">
    <property type="entry name" value="ACT-like_dom_sf"/>
</dbReference>
<dbReference type="SUPFAM" id="SSF51735">
    <property type="entry name" value="NAD(P)-binding Rossmann-fold domains"/>
    <property type="match status" value="1"/>
</dbReference>
<dbReference type="GO" id="GO:0051287">
    <property type="term" value="F:NAD binding"/>
    <property type="evidence" value="ECO:0007669"/>
    <property type="project" value="InterPro"/>
</dbReference>
<dbReference type="EMBL" id="QZKU01000047">
    <property type="protein sequence ID" value="RJP23301.1"/>
    <property type="molecule type" value="Genomic_DNA"/>
</dbReference>
<keyword evidence="4" id="KW-0560">Oxidoreductase</keyword>
<dbReference type="InterPro" id="IPR036291">
    <property type="entry name" value="NAD(P)-bd_dom_sf"/>
</dbReference>
<feature type="binding site" evidence="8">
    <location>
        <position position="237"/>
    </location>
    <ligand>
        <name>a divalent metal cation</name>
        <dbReference type="ChEBI" id="CHEBI:60240"/>
    </ligand>
</feature>
<dbReference type="InterPro" id="IPR045213">
    <property type="entry name" value="Malic_NAD-bd_bact_type"/>
</dbReference>
<dbReference type="AlphaFoldDB" id="A0A3A4P612"/>
<dbReference type="SMART" id="SM00919">
    <property type="entry name" value="Malic_M"/>
    <property type="match status" value="1"/>
</dbReference>
<sequence>MHRTPSPSYGILIRLEISNKPGKLGTVTSAIGKAGGDIGSIDIIGFGKDTIIRDVVVNVGDIPMGQTVVDEIKQLPGVKVLNVTDRTFRAHQGGKIEIRNKLPLKTREDLSMIYTPGVARVCTAIREDPNRVYDFSIKKNCVAIVTDGPAVLGLGDIGPEAALPVMEGKAMLFKEFGAVDAFPICLNTKNPDEIVSAVRWIAPAFGGINLEDISSPRCFEMEERLKKELDIPVFHDDQHGTAVVILAGLINALKLVDKRLEDIRIAVCGLGAAGIASIRLLLAAGVKHIVGSDRAGILYRGRKENMNPQKELLARQTNPEGLRGSISIAMKGADVFLGLSQPCTIGSAEVERMAKGAIVFAMANPDPEILPEDVGPNARIVATGRSDYPNQINNVLCFPGLFRGLLDCHAKEINNEMLFAAAHAIASVVAEEELTEDYIIPSVLNRQVPEKVARAVRDAAIRTGVARLEEHYLTFYRV</sequence>
<dbReference type="Gene3D" id="3.40.50.10380">
    <property type="entry name" value="Malic enzyme, N-terminal domain"/>
    <property type="match status" value="1"/>
</dbReference>
<dbReference type="Proteomes" id="UP000265882">
    <property type="component" value="Unassembled WGS sequence"/>
</dbReference>
<dbReference type="PROSITE" id="PS51671">
    <property type="entry name" value="ACT"/>
    <property type="match status" value="1"/>
</dbReference>
<dbReference type="PIRSF" id="PIRSF000106">
    <property type="entry name" value="ME"/>
    <property type="match status" value="1"/>
</dbReference>
<feature type="active site" description="Proton acceptor" evidence="6">
    <location>
        <position position="169"/>
    </location>
</feature>
<dbReference type="InterPro" id="IPR051674">
    <property type="entry name" value="Malate_Decarboxylase"/>
</dbReference>
<comment type="similarity">
    <text evidence="2">Belongs to the malic enzymes family.</text>
</comment>
<dbReference type="InterPro" id="IPR046346">
    <property type="entry name" value="Aminoacid_DH-like_N_sf"/>
</dbReference>
<gene>
    <name evidence="10" type="ORF">C4520_06540</name>
</gene>
<feature type="domain" description="ACT" evidence="9">
    <location>
        <begin position="12"/>
        <end position="86"/>
    </location>
</feature>
<keyword evidence="3 8" id="KW-0479">Metal-binding</keyword>
<protein>
    <submittedName>
        <fullName evidence="10">NAD-dependent malic enzyme</fullName>
    </submittedName>
</protein>
<evidence type="ECO:0000313" key="10">
    <source>
        <dbReference type="EMBL" id="RJP23301.1"/>
    </source>
</evidence>
<dbReference type="InterPro" id="IPR012302">
    <property type="entry name" value="Malic_NAD-bd"/>
</dbReference>
<dbReference type="InterPro" id="IPR001891">
    <property type="entry name" value="Malic_OxRdtase"/>
</dbReference>
<dbReference type="InterPro" id="IPR015884">
    <property type="entry name" value="Malic_enzyme_CS"/>
</dbReference>
<evidence type="ECO:0000259" key="9">
    <source>
        <dbReference type="PROSITE" id="PS51671"/>
    </source>
</evidence>
<evidence type="ECO:0000256" key="4">
    <source>
        <dbReference type="ARBA" id="ARBA00023002"/>
    </source>
</evidence>
<dbReference type="Pfam" id="PF00390">
    <property type="entry name" value="malic"/>
    <property type="match status" value="1"/>
</dbReference>
<dbReference type="InterPro" id="IPR002912">
    <property type="entry name" value="ACT_dom"/>
</dbReference>
<feature type="active site" description="Proton donor" evidence="6">
    <location>
        <position position="114"/>
    </location>
</feature>
<feature type="binding site" evidence="8">
    <location>
        <position position="211"/>
    </location>
    <ligand>
        <name>a divalent metal cation</name>
        <dbReference type="ChEBI" id="CHEBI:60240"/>
    </ligand>
</feature>
<dbReference type="PROSITE" id="PS00331">
    <property type="entry name" value="MALIC_ENZYMES"/>
    <property type="match status" value="1"/>
</dbReference>
<dbReference type="GO" id="GO:0016616">
    <property type="term" value="F:oxidoreductase activity, acting on the CH-OH group of donors, NAD or NADP as acceptor"/>
    <property type="evidence" value="ECO:0007669"/>
    <property type="project" value="InterPro"/>
</dbReference>
<organism evidence="10 11">
    <name type="scientific">Abyssobacteria bacterium (strain SURF_5)</name>
    <dbReference type="NCBI Taxonomy" id="2093360"/>
    <lineage>
        <taxon>Bacteria</taxon>
        <taxon>Pseudomonadati</taxon>
        <taxon>Candidatus Hydrogenedentota</taxon>
        <taxon>Candidatus Abyssobacteria</taxon>
    </lineage>
</organism>
<dbReference type="InterPro" id="IPR012301">
    <property type="entry name" value="Malic_N_dom"/>
</dbReference>
<dbReference type="PANTHER" id="PTHR43237:SF4">
    <property type="entry name" value="NADP-DEPENDENT MALIC ENZYME"/>
    <property type="match status" value="1"/>
</dbReference>
<feature type="binding site" evidence="7">
    <location>
        <position position="393"/>
    </location>
    <ligand>
        <name>(S)-malate</name>
        <dbReference type="ChEBI" id="CHEBI:15589"/>
    </ligand>
</feature>